<dbReference type="PROSITE" id="PS51186">
    <property type="entry name" value="GNAT"/>
    <property type="match status" value="2"/>
</dbReference>
<dbReference type="Proteomes" id="UP000295447">
    <property type="component" value="Unassembled WGS sequence"/>
</dbReference>
<accession>A0A4R7ZYI5</accession>
<sequence length="295" mass="32818">MRQYRFMEFSTRPATLDDAPAIHQLIAAEERSWHGQVEAVPDAVAADLRRPLIKLELDTRVATAPNGDLAGWVWVHGGRHAKIDVHPSYAGLGLGTQLLDWAEARAREIGTDWLAQIVDDSDQAGTDMLRSRGYEVLATNWLLERPTAPQSPAPPGIRLDAYDPARSHEVHELIEQAFAPFQPRAKSYDEWAELTVARSTFLPQASTLAYADDQLVGAVIALDGDEGYVEQLAVQADQRNKGIARAMLDRTCAEFLRNGRTTCILWTHSGTGALAMYERLGMRVRRSTTVYRTQL</sequence>
<keyword evidence="1" id="KW-0808">Transferase</keyword>
<dbReference type="Pfam" id="PF00583">
    <property type="entry name" value="Acetyltransf_1"/>
    <property type="match status" value="2"/>
</dbReference>
<dbReference type="GO" id="GO:0005840">
    <property type="term" value="C:ribosome"/>
    <property type="evidence" value="ECO:0007669"/>
    <property type="project" value="UniProtKB-KW"/>
</dbReference>
<evidence type="ECO:0000256" key="2">
    <source>
        <dbReference type="ARBA" id="ARBA00023315"/>
    </source>
</evidence>
<comment type="caution">
    <text evidence="4">The sequence shown here is derived from an EMBL/GenBank/DDBJ whole genome shotgun (WGS) entry which is preliminary data.</text>
</comment>
<dbReference type="CDD" id="cd04301">
    <property type="entry name" value="NAT_SF"/>
    <property type="match status" value="2"/>
</dbReference>
<dbReference type="PANTHER" id="PTHR43877">
    <property type="entry name" value="AMINOALKYLPHOSPHONATE N-ACETYLTRANSFERASE-RELATED-RELATED"/>
    <property type="match status" value="1"/>
</dbReference>
<proteinExistence type="predicted"/>
<keyword evidence="4" id="KW-0689">Ribosomal protein</keyword>
<keyword evidence="5" id="KW-1185">Reference proteome</keyword>
<name>A0A4R7ZYI5_9ACTN</name>
<dbReference type="SUPFAM" id="SSF55729">
    <property type="entry name" value="Acyl-CoA N-acyltransferases (Nat)"/>
    <property type="match status" value="2"/>
</dbReference>
<dbReference type="AlphaFoldDB" id="A0A4R7ZYI5"/>
<organism evidence="4 5">
    <name type="scientific">Kribbella kalugense</name>
    <dbReference type="NCBI Taxonomy" id="2512221"/>
    <lineage>
        <taxon>Bacteria</taxon>
        <taxon>Bacillati</taxon>
        <taxon>Actinomycetota</taxon>
        <taxon>Actinomycetes</taxon>
        <taxon>Propionibacteriales</taxon>
        <taxon>Kribbellaceae</taxon>
        <taxon>Kribbella</taxon>
    </lineage>
</organism>
<feature type="domain" description="N-acetyltransferase" evidence="3">
    <location>
        <begin position="157"/>
        <end position="295"/>
    </location>
</feature>
<dbReference type="InterPro" id="IPR050832">
    <property type="entry name" value="Bact_Acetyltransf"/>
</dbReference>
<dbReference type="Gene3D" id="3.40.630.30">
    <property type="match status" value="1"/>
</dbReference>
<evidence type="ECO:0000313" key="4">
    <source>
        <dbReference type="EMBL" id="TDW22885.1"/>
    </source>
</evidence>
<gene>
    <name evidence="4" type="ORF">EV650_1731</name>
</gene>
<dbReference type="InterPro" id="IPR000182">
    <property type="entry name" value="GNAT_dom"/>
</dbReference>
<keyword evidence="2" id="KW-0012">Acyltransferase</keyword>
<protein>
    <submittedName>
        <fullName evidence="4">Ribosomal protein S18 acetylase RimI-like enzyme</fullName>
    </submittedName>
</protein>
<feature type="domain" description="N-acetyltransferase" evidence="3">
    <location>
        <begin position="9"/>
        <end position="149"/>
    </location>
</feature>
<evidence type="ECO:0000259" key="3">
    <source>
        <dbReference type="PROSITE" id="PS51186"/>
    </source>
</evidence>
<dbReference type="EMBL" id="SODF01000001">
    <property type="protein sequence ID" value="TDW22885.1"/>
    <property type="molecule type" value="Genomic_DNA"/>
</dbReference>
<evidence type="ECO:0000256" key="1">
    <source>
        <dbReference type="ARBA" id="ARBA00022679"/>
    </source>
</evidence>
<keyword evidence="4" id="KW-0687">Ribonucleoprotein</keyword>
<dbReference type="OrthoDB" id="9799092at2"/>
<dbReference type="GO" id="GO:0016747">
    <property type="term" value="F:acyltransferase activity, transferring groups other than amino-acyl groups"/>
    <property type="evidence" value="ECO:0007669"/>
    <property type="project" value="InterPro"/>
</dbReference>
<dbReference type="InterPro" id="IPR016181">
    <property type="entry name" value="Acyl_CoA_acyltransferase"/>
</dbReference>
<reference evidence="4 5" key="1">
    <citation type="submission" date="2019-03" db="EMBL/GenBank/DDBJ databases">
        <title>Genomic Encyclopedia of Type Strains, Phase III (KMG-III): the genomes of soil and plant-associated and newly described type strains.</title>
        <authorList>
            <person name="Whitman W."/>
        </authorList>
    </citation>
    <scope>NUCLEOTIDE SEQUENCE [LARGE SCALE GENOMIC DNA]</scope>
    <source>
        <strain evidence="4 5">VKM Ac-2570</strain>
    </source>
</reference>
<evidence type="ECO:0000313" key="5">
    <source>
        <dbReference type="Proteomes" id="UP000295447"/>
    </source>
</evidence>